<feature type="domain" description="HTH lysR-type" evidence="5">
    <location>
        <begin position="2"/>
        <end position="59"/>
    </location>
</feature>
<dbReference type="EMBL" id="BAAAQY010000012">
    <property type="protein sequence ID" value="GAA2246370.1"/>
    <property type="molecule type" value="Genomic_DNA"/>
</dbReference>
<dbReference type="RefSeq" id="WP_259480810.1">
    <property type="nucleotide sequence ID" value="NZ_BAAAQY010000012.1"/>
</dbReference>
<keyword evidence="3" id="KW-0238">DNA-binding</keyword>
<dbReference type="SUPFAM" id="SSF53850">
    <property type="entry name" value="Periplasmic binding protein-like II"/>
    <property type="match status" value="1"/>
</dbReference>
<dbReference type="Proteomes" id="UP001500929">
    <property type="component" value="Unassembled WGS sequence"/>
</dbReference>
<dbReference type="CDD" id="cd05466">
    <property type="entry name" value="PBP2_LTTR_substrate"/>
    <property type="match status" value="1"/>
</dbReference>
<dbReference type="PROSITE" id="PS50931">
    <property type="entry name" value="HTH_LYSR"/>
    <property type="match status" value="1"/>
</dbReference>
<protein>
    <submittedName>
        <fullName evidence="6">LysR family transcriptional regulator</fullName>
    </submittedName>
</protein>
<dbReference type="Gene3D" id="3.40.190.290">
    <property type="match status" value="1"/>
</dbReference>
<dbReference type="Gene3D" id="1.10.10.10">
    <property type="entry name" value="Winged helix-like DNA-binding domain superfamily/Winged helix DNA-binding domain"/>
    <property type="match status" value="1"/>
</dbReference>
<name>A0ABP5QY47_9MICO</name>
<comment type="caution">
    <text evidence="6">The sequence shown here is derived from an EMBL/GenBank/DDBJ whole genome shotgun (WGS) entry which is preliminary data.</text>
</comment>
<dbReference type="InterPro" id="IPR005119">
    <property type="entry name" value="LysR_subst-bd"/>
</dbReference>
<dbReference type="SUPFAM" id="SSF46785">
    <property type="entry name" value="Winged helix' DNA-binding domain"/>
    <property type="match status" value="1"/>
</dbReference>
<evidence type="ECO:0000256" key="1">
    <source>
        <dbReference type="ARBA" id="ARBA00009437"/>
    </source>
</evidence>
<evidence type="ECO:0000259" key="5">
    <source>
        <dbReference type="PROSITE" id="PS50931"/>
    </source>
</evidence>
<keyword evidence="2" id="KW-0805">Transcription regulation</keyword>
<keyword evidence="4" id="KW-0804">Transcription</keyword>
<dbReference type="InterPro" id="IPR036390">
    <property type="entry name" value="WH_DNA-bd_sf"/>
</dbReference>
<organism evidence="6 7">
    <name type="scientific">Herbiconiux moechotypicola</name>
    <dbReference type="NCBI Taxonomy" id="637393"/>
    <lineage>
        <taxon>Bacteria</taxon>
        <taxon>Bacillati</taxon>
        <taxon>Actinomycetota</taxon>
        <taxon>Actinomycetes</taxon>
        <taxon>Micrococcales</taxon>
        <taxon>Microbacteriaceae</taxon>
        <taxon>Herbiconiux</taxon>
    </lineage>
</organism>
<dbReference type="PRINTS" id="PR00039">
    <property type="entry name" value="HTHLYSR"/>
</dbReference>
<proteinExistence type="inferred from homology"/>
<keyword evidence="7" id="KW-1185">Reference proteome</keyword>
<evidence type="ECO:0000313" key="6">
    <source>
        <dbReference type="EMBL" id="GAA2246370.1"/>
    </source>
</evidence>
<accession>A0ABP5QY47</accession>
<dbReference type="InterPro" id="IPR036388">
    <property type="entry name" value="WH-like_DNA-bd_sf"/>
</dbReference>
<evidence type="ECO:0000256" key="4">
    <source>
        <dbReference type="ARBA" id="ARBA00023163"/>
    </source>
</evidence>
<evidence type="ECO:0000256" key="3">
    <source>
        <dbReference type="ARBA" id="ARBA00023125"/>
    </source>
</evidence>
<reference evidence="7" key="1">
    <citation type="journal article" date="2019" name="Int. J. Syst. Evol. Microbiol.">
        <title>The Global Catalogue of Microorganisms (GCM) 10K type strain sequencing project: providing services to taxonomists for standard genome sequencing and annotation.</title>
        <authorList>
            <consortium name="The Broad Institute Genomics Platform"/>
            <consortium name="The Broad Institute Genome Sequencing Center for Infectious Disease"/>
            <person name="Wu L."/>
            <person name="Ma J."/>
        </authorList>
    </citation>
    <scope>NUCLEOTIDE SEQUENCE [LARGE SCALE GENOMIC DNA]</scope>
    <source>
        <strain evidence="7">JCM 16117</strain>
    </source>
</reference>
<dbReference type="Pfam" id="PF03466">
    <property type="entry name" value="LysR_substrate"/>
    <property type="match status" value="1"/>
</dbReference>
<comment type="similarity">
    <text evidence="1">Belongs to the LysR transcriptional regulatory family.</text>
</comment>
<dbReference type="PANTHER" id="PTHR30419">
    <property type="entry name" value="HTH-TYPE TRANSCRIPTIONAL REGULATOR YBHD"/>
    <property type="match status" value="1"/>
</dbReference>
<dbReference type="InterPro" id="IPR050950">
    <property type="entry name" value="HTH-type_LysR_regulators"/>
</dbReference>
<dbReference type="Pfam" id="PF00126">
    <property type="entry name" value="HTH_1"/>
    <property type="match status" value="1"/>
</dbReference>
<dbReference type="InterPro" id="IPR000847">
    <property type="entry name" value="LysR_HTH_N"/>
</dbReference>
<evidence type="ECO:0000313" key="7">
    <source>
        <dbReference type="Proteomes" id="UP001500929"/>
    </source>
</evidence>
<gene>
    <name evidence="6" type="ORF">GCM10009851_34790</name>
</gene>
<evidence type="ECO:0000256" key="2">
    <source>
        <dbReference type="ARBA" id="ARBA00023015"/>
    </source>
</evidence>
<sequence>MLDLRVFASFVAVVQEGSISRGAQRTGITQPAMSRQISGLERDLGVELLIRGPGPLRTTPAGARFYERVTDLLSHAENVIGRTKQEGGEGARTLHVVAPSATIDSGIVPFLVSRGTTAPLLDCEPADPFLVFDIATARNADIAISTRNPPPGWERMRLSDGLVRAHMPRRHPLAGRASLTLEELSPEPLILLTPNNAARRVVDHAASQSGIEWQQAPLIVRHPSVAAGLAAGGQGIALLTDDSARGCVAVPVVGPDGPLLVPVIAAWSATHPRREYIETVLAELVRFLDVRHRRIVRASRE</sequence>